<evidence type="ECO:0000313" key="1">
    <source>
        <dbReference type="EnsemblMetazoa" id="tetur25g01080.1"/>
    </source>
</evidence>
<organism evidence="1 2">
    <name type="scientific">Tetranychus urticae</name>
    <name type="common">Two-spotted spider mite</name>
    <dbReference type="NCBI Taxonomy" id="32264"/>
    <lineage>
        <taxon>Eukaryota</taxon>
        <taxon>Metazoa</taxon>
        <taxon>Ecdysozoa</taxon>
        <taxon>Arthropoda</taxon>
        <taxon>Chelicerata</taxon>
        <taxon>Arachnida</taxon>
        <taxon>Acari</taxon>
        <taxon>Acariformes</taxon>
        <taxon>Trombidiformes</taxon>
        <taxon>Prostigmata</taxon>
        <taxon>Eleutherengona</taxon>
        <taxon>Raphignathae</taxon>
        <taxon>Tetranychoidea</taxon>
        <taxon>Tetranychidae</taxon>
        <taxon>Tetranychus</taxon>
    </lineage>
</organism>
<protein>
    <submittedName>
        <fullName evidence="1">Uncharacterized protein</fullName>
    </submittedName>
</protein>
<proteinExistence type="predicted"/>
<evidence type="ECO:0000313" key="2">
    <source>
        <dbReference type="Proteomes" id="UP000015104"/>
    </source>
</evidence>
<dbReference type="EMBL" id="CAEY01000676">
    <property type="status" value="NOT_ANNOTATED_CDS"/>
    <property type="molecule type" value="Genomic_DNA"/>
</dbReference>
<dbReference type="HOGENOM" id="CLU_071407_2_0_1"/>
<dbReference type="EnsemblMetazoa" id="tetur25g01080.1">
    <property type="protein sequence ID" value="tetur25g01080.1"/>
    <property type="gene ID" value="tetur25g01080"/>
</dbReference>
<name>T1KX45_TETUR</name>
<sequence length="236" mass="27638">MNADNRNPDKMRHSDEDYHEITIDWSNESFDYRKQLFHQLSAYTGIPVEHQEYVGVEHGSNRSGGLTNTEFKDGRYNAGYDWQYWQYESKERTRNTFQDGDCFLFRTRIFADGSGLICRYELSHQSLVNAAECNRHYCHYLGRRYFTKKFAVYIKSNELQTISSQRVQSLEELHRVQLSLNIVHIMEPVCTGRILAWPDHFPTINKENVQPLSTICKLKKVDASDLNVIQAAAREN</sequence>
<reference evidence="1" key="2">
    <citation type="submission" date="2015-06" db="UniProtKB">
        <authorList>
            <consortium name="EnsemblMetazoa"/>
        </authorList>
    </citation>
    <scope>IDENTIFICATION</scope>
</reference>
<dbReference type="AlphaFoldDB" id="T1KX45"/>
<dbReference type="Proteomes" id="UP000015104">
    <property type="component" value="Unassembled WGS sequence"/>
</dbReference>
<keyword evidence="2" id="KW-1185">Reference proteome</keyword>
<reference evidence="2" key="1">
    <citation type="submission" date="2011-08" db="EMBL/GenBank/DDBJ databases">
        <authorList>
            <person name="Rombauts S."/>
        </authorList>
    </citation>
    <scope>NUCLEOTIDE SEQUENCE</scope>
    <source>
        <strain evidence="2">London</strain>
    </source>
</reference>
<accession>T1KX45</accession>